<comment type="subcellular location">
    <subcellularLocation>
        <location evidence="1">Cell membrane</location>
        <topology evidence="1">Multi-pass membrane protein</topology>
    </subcellularLocation>
</comment>
<proteinExistence type="inferred from homology"/>
<evidence type="ECO:0000256" key="4">
    <source>
        <dbReference type="ARBA" id="ARBA00022692"/>
    </source>
</evidence>
<evidence type="ECO:0000256" key="7">
    <source>
        <dbReference type="SAM" id="Phobius"/>
    </source>
</evidence>
<dbReference type="Pfam" id="PF04226">
    <property type="entry name" value="Transgly_assoc"/>
    <property type="match status" value="1"/>
</dbReference>
<evidence type="ECO:0000313" key="9">
    <source>
        <dbReference type="Proteomes" id="UP000177026"/>
    </source>
</evidence>
<dbReference type="PANTHER" id="PTHR33884:SF3">
    <property type="entry name" value="UPF0410 PROTEIN YMGE"/>
    <property type="match status" value="1"/>
</dbReference>
<evidence type="ECO:0000256" key="1">
    <source>
        <dbReference type="ARBA" id="ARBA00004651"/>
    </source>
</evidence>
<keyword evidence="3" id="KW-1003">Cell membrane</keyword>
<organism evidence="8 9">
    <name type="scientific">Candidatus Roizmanbacteria bacterium RIFCSPHIGHO2_01_FULL_39_8</name>
    <dbReference type="NCBI Taxonomy" id="1802033"/>
    <lineage>
        <taxon>Bacteria</taxon>
        <taxon>Candidatus Roizmaniibacteriota</taxon>
    </lineage>
</organism>
<keyword evidence="4 7" id="KW-0812">Transmembrane</keyword>
<name>A0A1F7GJ26_9BACT</name>
<keyword evidence="5 7" id="KW-1133">Transmembrane helix</keyword>
<keyword evidence="6 7" id="KW-0472">Membrane</keyword>
<evidence type="ECO:0008006" key="10">
    <source>
        <dbReference type="Google" id="ProtNLM"/>
    </source>
</evidence>
<dbReference type="EMBL" id="MFZI01000060">
    <property type="protein sequence ID" value="OGK18933.1"/>
    <property type="molecule type" value="Genomic_DNA"/>
</dbReference>
<comment type="caution">
    <text evidence="8">The sequence shown here is derived from an EMBL/GenBank/DDBJ whole genome shotgun (WGS) entry which is preliminary data.</text>
</comment>
<dbReference type="PANTHER" id="PTHR33884">
    <property type="entry name" value="UPF0410 PROTEIN YMGE"/>
    <property type="match status" value="1"/>
</dbReference>
<reference evidence="8 9" key="1">
    <citation type="journal article" date="2016" name="Nat. Commun.">
        <title>Thousands of microbial genomes shed light on interconnected biogeochemical processes in an aquifer system.</title>
        <authorList>
            <person name="Anantharaman K."/>
            <person name="Brown C.T."/>
            <person name="Hug L.A."/>
            <person name="Sharon I."/>
            <person name="Castelle C.J."/>
            <person name="Probst A.J."/>
            <person name="Thomas B.C."/>
            <person name="Singh A."/>
            <person name="Wilkins M.J."/>
            <person name="Karaoz U."/>
            <person name="Brodie E.L."/>
            <person name="Williams K.H."/>
            <person name="Hubbard S.S."/>
            <person name="Banfield J.F."/>
        </authorList>
    </citation>
    <scope>NUCLEOTIDE SEQUENCE [LARGE SCALE GENOMIC DNA]</scope>
</reference>
<sequence length="82" mass="8453">MSILLLIVLGLAAGWLASVIMGTSSQGVLSDIIFGVLGALVGGLIMNLLDQPGVTGFNVYSILVAALGAMVLIWIGRRLRTA</sequence>
<evidence type="ECO:0000256" key="2">
    <source>
        <dbReference type="ARBA" id="ARBA00011006"/>
    </source>
</evidence>
<feature type="transmembrane region" description="Helical" evidence="7">
    <location>
        <begin position="32"/>
        <end position="50"/>
    </location>
</feature>
<dbReference type="GO" id="GO:0005886">
    <property type="term" value="C:plasma membrane"/>
    <property type="evidence" value="ECO:0007669"/>
    <property type="project" value="UniProtKB-SubCell"/>
</dbReference>
<protein>
    <recommendedName>
        <fullName evidence="10">Transglycosylase</fullName>
    </recommendedName>
</protein>
<dbReference type="InterPro" id="IPR007341">
    <property type="entry name" value="Transgly_assoc"/>
</dbReference>
<gene>
    <name evidence="8" type="ORF">A2866_05015</name>
</gene>
<evidence type="ECO:0000256" key="6">
    <source>
        <dbReference type="ARBA" id="ARBA00023136"/>
    </source>
</evidence>
<dbReference type="AlphaFoldDB" id="A0A1F7GJ26"/>
<evidence type="ECO:0000313" key="8">
    <source>
        <dbReference type="EMBL" id="OGK18933.1"/>
    </source>
</evidence>
<comment type="similarity">
    <text evidence="2">Belongs to the UPF0410 family.</text>
</comment>
<accession>A0A1F7GJ26</accession>
<evidence type="ECO:0000256" key="5">
    <source>
        <dbReference type="ARBA" id="ARBA00022989"/>
    </source>
</evidence>
<dbReference type="Proteomes" id="UP000177026">
    <property type="component" value="Unassembled WGS sequence"/>
</dbReference>
<evidence type="ECO:0000256" key="3">
    <source>
        <dbReference type="ARBA" id="ARBA00022475"/>
    </source>
</evidence>
<feature type="transmembrane region" description="Helical" evidence="7">
    <location>
        <begin position="57"/>
        <end position="76"/>
    </location>
</feature>